<feature type="transmembrane region" description="Helical" evidence="9">
    <location>
        <begin position="89"/>
        <end position="109"/>
    </location>
</feature>
<comment type="function">
    <text evidence="9">Part of the tripartite ATP-independent periplasmic (TRAP) transport system.</text>
</comment>
<dbReference type="GO" id="GO:0022857">
    <property type="term" value="F:transmembrane transporter activity"/>
    <property type="evidence" value="ECO:0007669"/>
    <property type="project" value="UniProtKB-UniRule"/>
</dbReference>
<keyword evidence="12" id="KW-1185">Reference proteome</keyword>
<evidence type="ECO:0000259" key="10">
    <source>
        <dbReference type="Pfam" id="PF04290"/>
    </source>
</evidence>
<comment type="subunit">
    <text evidence="9">The complex comprises the extracytoplasmic solute receptor protein and the two transmembrane proteins.</text>
</comment>
<evidence type="ECO:0000256" key="9">
    <source>
        <dbReference type="RuleBase" id="RU369079"/>
    </source>
</evidence>
<evidence type="ECO:0000256" key="7">
    <source>
        <dbReference type="ARBA" id="ARBA00023136"/>
    </source>
</evidence>
<keyword evidence="2 9" id="KW-0813">Transport</keyword>
<feature type="transmembrane region" description="Helical" evidence="9">
    <location>
        <begin position="129"/>
        <end position="152"/>
    </location>
</feature>
<dbReference type="Proteomes" id="UP000199356">
    <property type="component" value="Unassembled WGS sequence"/>
</dbReference>
<name>A0A1I5PBE3_9RHOB</name>
<dbReference type="STRING" id="441119.SAMN04488047_10518"/>
<evidence type="ECO:0000256" key="5">
    <source>
        <dbReference type="ARBA" id="ARBA00022692"/>
    </source>
</evidence>
<dbReference type="RefSeq" id="WP_093420113.1">
    <property type="nucleotide sequence ID" value="NZ_FOXA01000005.1"/>
</dbReference>
<dbReference type="InterPro" id="IPR055348">
    <property type="entry name" value="DctQ"/>
</dbReference>
<organism evidence="11 12">
    <name type="scientific">Tranquillimonas alkanivorans</name>
    <dbReference type="NCBI Taxonomy" id="441119"/>
    <lineage>
        <taxon>Bacteria</taxon>
        <taxon>Pseudomonadati</taxon>
        <taxon>Pseudomonadota</taxon>
        <taxon>Alphaproteobacteria</taxon>
        <taxon>Rhodobacterales</taxon>
        <taxon>Roseobacteraceae</taxon>
        <taxon>Tranquillimonas</taxon>
    </lineage>
</organism>
<dbReference type="GO" id="GO:0015740">
    <property type="term" value="P:C4-dicarboxylate transport"/>
    <property type="evidence" value="ECO:0007669"/>
    <property type="project" value="TreeGrafter"/>
</dbReference>
<keyword evidence="4 9" id="KW-0997">Cell inner membrane</keyword>
<dbReference type="EMBL" id="FOXA01000005">
    <property type="protein sequence ID" value="SFP31419.1"/>
    <property type="molecule type" value="Genomic_DNA"/>
</dbReference>
<evidence type="ECO:0000313" key="11">
    <source>
        <dbReference type="EMBL" id="SFP31419.1"/>
    </source>
</evidence>
<dbReference type="PANTHER" id="PTHR35011">
    <property type="entry name" value="2,3-DIKETO-L-GULONATE TRAP TRANSPORTER SMALL PERMEASE PROTEIN YIAM"/>
    <property type="match status" value="1"/>
</dbReference>
<evidence type="ECO:0000256" key="3">
    <source>
        <dbReference type="ARBA" id="ARBA00022475"/>
    </source>
</evidence>
<keyword evidence="6 9" id="KW-1133">Transmembrane helix</keyword>
<keyword evidence="5 9" id="KW-0812">Transmembrane</keyword>
<keyword evidence="7 9" id="KW-0472">Membrane</keyword>
<feature type="transmembrane region" description="Helical" evidence="9">
    <location>
        <begin position="50"/>
        <end position="68"/>
    </location>
</feature>
<evidence type="ECO:0000256" key="4">
    <source>
        <dbReference type="ARBA" id="ARBA00022519"/>
    </source>
</evidence>
<dbReference type="InterPro" id="IPR007387">
    <property type="entry name" value="TRAP_DctQ"/>
</dbReference>
<keyword evidence="3" id="KW-1003">Cell membrane</keyword>
<dbReference type="Pfam" id="PF04290">
    <property type="entry name" value="DctQ"/>
    <property type="match status" value="1"/>
</dbReference>
<evidence type="ECO:0000256" key="1">
    <source>
        <dbReference type="ARBA" id="ARBA00004429"/>
    </source>
</evidence>
<evidence type="ECO:0000256" key="6">
    <source>
        <dbReference type="ARBA" id="ARBA00022989"/>
    </source>
</evidence>
<comment type="subcellular location">
    <subcellularLocation>
        <location evidence="1 9">Cell inner membrane</location>
        <topology evidence="1 9">Multi-pass membrane protein</topology>
    </subcellularLocation>
</comment>
<evidence type="ECO:0000313" key="12">
    <source>
        <dbReference type="Proteomes" id="UP000199356"/>
    </source>
</evidence>
<dbReference type="PANTHER" id="PTHR35011:SF2">
    <property type="entry name" value="2,3-DIKETO-L-GULONATE TRAP TRANSPORTER SMALL PERMEASE PROTEIN YIAM"/>
    <property type="match status" value="1"/>
</dbReference>
<accession>A0A1I5PBE3</accession>
<reference evidence="11 12" key="1">
    <citation type="submission" date="2016-10" db="EMBL/GenBank/DDBJ databases">
        <authorList>
            <person name="de Groot N.N."/>
        </authorList>
    </citation>
    <scope>NUCLEOTIDE SEQUENCE [LARGE SCALE GENOMIC DNA]</scope>
    <source>
        <strain evidence="11 12">DSM 19547</strain>
    </source>
</reference>
<feature type="domain" description="Tripartite ATP-independent periplasmic transporters DctQ component" evidence="10">
    <location>
        <begin position="27"/>
        <end position="155"/>
    </location>
</feature>
<evidence type="ECO:0000256" key="2">
    <source>
        <dbReference type="ARBA" id="ARBA00022448"/>
    </source>
</evidence>
<proteinExistence type="inferred from homology"/>
<protein>
    <recommendedName>
        <fullName evidence="9">TRAP transporter small permease protein</fullName>
    </recommendedName>
</protein>
<gene>
    <name evidence="11" type="ORF">SAMN04488047_10518</name>
</gene>
<feature type="transmembrane region" description="Helical" evidence="9">
    <location>
        <begin position="20"/>
        <end position="44"/>
    </location>
</feature>
<evidence type="ECO:0000256" key="8">
    <source>
        <dbReference type="ARBA" id="ARBA00038436"/>
    </source>
</evidence>
<comment type="similarity">
    <text evidence="8 9">Belongs to the TRAP transporter small permease family.</text>
</comment>
<dbReference type="OrthoDB" id="4250245at2"/>
<dbReference type="GO" id="GO:0005886">
    <property type="term" value="C:plasma membrane"/>
    <property type="evidence" value="ECO:0007669"/>
    <property type="project" value="UniProtKB-SubCell"/>
</dbReference>
<dbReference type="AlphaFoldDB" id="A0A1I5PBE3"/>
<sequence>MTGLAGSVERLVRAVLRPVVFGGIVALVAVISLQIVSRVFFTAVSWTEEVARFLLVWLTFLGAALALAEHRHIAVTVLTERLPERLRRGVVLLGLVATIAFFVALAWIGLDYMVMQSFQRSASLRIPMIYVYGVIPVCSGLMALLCLTDLVAALRGEARTGLEADPE</sequence>